<dbReference type="Proteomes" id="UP000034491">
    <property type="component" value="Unassembled WGS sequence"/>
</dbReference>
<gene>
    <name evidence="1" type="ORF">WH95_20180</name>
</gene>
<name>A0A0M2R0D1_9PROT</name>
<sequence length="100" mass="11359">FPCVKGEAIMLEITIEKVSENGVREFAGAARVQQINGDEPRSTRDFWYFLFNEKAEVIHKGLLMDTENRTPHEVIQGCLTAWREGWYITPDIDGKGGVKC</sequence>
<organism evidence="1 2">
    <name type="scientific">Kiloniella litopenaei</name>
    <dbReference type="NCBI Taxonomy" id="1549748"/>
    <lineage>
        <taxon>Bacteria</taxon>
        <taxon>Pseudomonadati</taxon>
        <taxon>Pseudomonadota</taxon>
        <taxon>Alphaproteobacteria</taxon>
        <taxon>Rhodospirillales</taxon>
        <taxon>Kiloniellaceae</taxon>
        <taxon>Kiloniella</taxon>
    </lineage>
</organism>
<dbReference type="EMBL" id="LANI01000079">
    <property type="protein sequence ID" value="KKJ75106.1"/>
    <property type="molecule type" value="Genomic_DNA"/>
</dbReference>
<dbReference type="RefSeq" id="WP_046510254.1">
    <property type="nucleotide sequence ID" value="NZ_LANI01000079.1"/>
</dbReference>
<comment type="caution">
    <text evidence="1">The sequence shown here is derived from an EMBL/GenBank/DDBJ whole genome shotgun (WGS) entry which is preliminary data.</text>
</comment>
<evidence type="ECO:0000313" key="2">
    <source>
        <dbReference type="Proteomes" id="UP000034491"/>
    </source>
</evidence>
<accession>A0A0M2R0D1</accession>
<evidence type="ECO:0000313" key="1">
    <source>
        <dbReference type="EMBL" id="KKJ75106.1"/>
    </source>
</evidence>
<protein>
    <submittedName>
        <fullName evidence="1">Uncharacterized protein</fullName>
    </submittedName>
</protein>
<feature type="non-terminal residue" evidence="1">
    <location>
        <position position="1"/>
    </location>
</feature>
<proteinExistence type="predicted"/>
<dbReference type="AlphaFoldDB" id="A0A0M2R0D1"/>
<keyword evidence="2" id="KW-1185">Reference proteome</keyword>
<reference evidence="1 2" key="1">
    <citation type="submission" date="2015-03" db="EMBL/GenBank/DDBJ databases">
        <title>Genome sequence of Kiloniella sp. P1-1, isolated from the gut microflora of Pacific white shrimp, Penaeus vannamei.</title>
        <authorList>
            <person name="Shao Z."/>
            <person name="Wang L."/>
            <person name="Li X."/>
        </authorList>
    </citation>
    <scope>NUCLEOTIDE SEQUENCE [LARGE SCALE GENOMIC DNA]</scope>
    <source>
        <strain evidence="1 2">P1-1</strain>
    </source>
</reference>